<dbReference type="PANTHER" id="PTHR30137:SF6">
    <property type="entry name" value="LUCIFERASE-LIKE MONOOXYGENASE"/>
    <property type="match status" value="1"/>
</dbReference>
<evidence type="ECO:0000259" key="1">
    <source>
        <dbReference type="Pfam" id="PF00296"/>
    </source>
</evidence>
<dbReference type="RefSeq" id="WP_227321974.1">
    <property type="nucleotide sequence ID" value="NZ_JAESVB010000005.1"/>
</dbReference>
<dbReference type="InterPro" id="IPR050766">
    <property type="entry name" value="Bact_Lucif_Oxidored"/>
</dbReference>
<dbReference type="SUPFAM" id="SSF51679">
    <property type="entry name" value="Bacterial luciferase-like"/>
    <property type="match status" value="1"/>
</dbReference>
<dbReference type="InterPro" id="IPR036661">
    <property type="entry name" value="Luciferase-like_sf"/>
</dbReference>
<dbReference type="GO" id="GO:0005829">
    <property type="term" value="C:cytosol"/>
    <property type="evidence" value="ECO:0007669"/>
    <property type="project" value="TreeGrafter"/>
</dbReference>
<dbReference type="InterPro" id="IPR011251">
    <property type="entry name" value="Luciferase-like_dom"/>
</dbReference>
<dbReference type="PANTHER" id="PTHR30137">
    <property type="entry name" value="LUCIFERASE-LIKE MONOOXYGENASE"/>
    <property type="match status" value="1"/>
</dbReference>
<evidence type="ECO:0000313" key="2">
    <source>
        <dbReference type="EMBL" id="MCB8876324.1"/>
    </source>
</evidence>
<gene>
    <name evidence="2" type="ORF">ASILVAE211_14115</name>
</gene>
<reference evidence="2" key="1">
    <citation type="journal article" date="2021" name="Microorganisms">
        <title>Acidisoma silvae sp. nov. and Acidisomacellulosilytica sp. nov., Two Acidophilic Bacteria Isolated from Decaying Wood, Hydrolyzing Cellulose and Producing Poly-3-hydroxybutyrate.</title>
        <authorList>
            <person name="Mieszkin S."/>
            <person name="Pouder E."/>
            <person name="Uroz S."/>
            <person name="Simon-Colin C."/>
            <person name="Alain K."/>
        </authorList>
    </citation>
    <scope>NUCLEOTIDE SEQUENCE</scope>
    <source>
        <strain evidence="2">HW T2.11</strain>
    </source>
</reference>
<dbReference type="AlphaFoldDB" id="A0A963YTE2"/>
<proteinExistence type="predicted"/>
<reference evidence="2" key="2">
    <citation type="submission" date="2021-01" db="EMBL/GenBank/DDBJ databases">
        <authorList>
            <person name="Mieszkin S."/>
            <person name="Pouder E."/>
            <person name="Alain K."/>
        </authorList>
    </citation>
    <scope>NUCLEOTIDE SEQUENCE</scope>
    <source>
        <strain evidence="2">HW T2.11</strain>
    </source>
</reference>
<name>A0A963YTE2_9PROT</name>
<organism evidence="2 3">
    <name type="scientific">Acidisoma silvae</name>
    <dbReference type="NCBI Taxonomy" id="2802396"/>
    <lineage>
        <taxon>Bacteria</taxon>
        <taxon>Pseudomonadati</taxon>
        <taxon>Pseudomonadota</taxon>
        <taxon>Alphaproteobacteria</taxon>
        <taxon>Acetobacterales</taxon>
        <taxon>Acidocellaceae</taxon>
        <taxon>Acidisoma</taxon>
    </lineage>
</organism>
<feature type="domain" description="Luciferase-like" evidence="1">
    <location>
        <begin position="21"/>
        <end position="293"/>
    </location>
</feature>
<dbReference type="EMBL" id="JAESVB010000005">
    <property type="protein sequence ID" value="MCB8876324.1"/>
    <property type="molecule type" value="Genomic_DNA"/>
</dbReference>
<sequence>MRPLGSFNQMWGRAGVSDATILHTAVEEMVLAESLGFSSIWVGEHHLPPSAGAFYGRVPAAEVFLGHLSGRLGRIGLGTGVKLFATDARRAAEEMMTLHLLAPGRVEFGIGQGPTLPDSTETRAEKATRFRRQMTELLDHLHGRVQAGDKPLSLTPVPELARAIWVAARDEASIDFTAEQGLHFVVGQAENGVAQSRLVQRYRAAGGRGEARGVRLVFVAETRAEAEAECAEATELYFGLLGYKGYHADAIKAGLLPETADTPAEKRRQVDFLAGTPDEVAEALNAHIALLGLDRLDVMPQLPGIRTEAVARSLRLIAQEVRPRLRFPERQQAA</sequence>
<dbReference type="Proteomes" id="UP000708298">
    <property type="component" value="Unassembled WGS sequence"/>
</dbReference>
<dbReference type="Pfam" id="PF00296">
    <property type="entry name" value="Bac_luciferase"/>
    <property type="match status" value="1"/>
</dbReference>
<accession>A0A963YTE2</accession>
<comment type="caution">
    <text evidence="2">The sequence shown here is derived from an EMBL/GenBank/DDBJ whole genome shotgun (WGS) entry which is preliminary data.</text>
</comment>
<protein>
    <submittedName>
        <fullName evidence="2">LLM class flavin-dependent oxidoreductase</fullName>
    </submittedName>
</protein>
<dbReference type="Gene3D" id="3.20.20.30">
    <property type="entry name" value="Luciferase-like domain"/>
    <property type="match status" value="1"/>
</dbReference>
<keyword evidence="3" id="KW-1185">Reference proteome</keyword>
<dbReference type="GO" id="GO:0016705">
    <property type="term" value="F:oxidoreductase activity, acting on paired donors, with incorporation or reduction of molecular oxygen"/>
    <property type="evidence" value="ECO:0007669"/>
    <property type="project" value="InterPro"/>
</dbReference>
<evidence type="ECO:0000313" key="3">
    <source>
        <dbReference type="Proteomes" id="UP000708298"/>
    </source>
</evidence>